<sequence>MSLYEKMEQAVVAGSILIDLATRGSDNGQRELFDYEKQLVDDSLALIQDATNFRTTYVKILRLALQTKNYHLFEILIDKDASKDVFKNETDILQIALLAYRADRTYVPPPEPKLLKVLITHGASINSFDKEGKSPLYYTCAQGQPEIFKLLVESGADTLTLFDPFPTDQIENLPAPNMEVLGRENLLQIALGARQQSETRKSIVGIWEGKLEKWDSIILYLLDAGQYCPADNPSLVKFLQVSCYQGNFARVEKLLDYGVDYNAKAARGRPIDRCFGTALYIAALMGRREIAVYLLS</sequence>
<evidence type="ECO:0000313" key="5">
    <source>
        <dbReference type="Proteomes" id="UP001629113"/>
    </source>
</evidence>
<dbReference type="Proteomes" id="UP001629113">
    <property type="component" value="Unassembled WGS sequence"/>
</dbReference>
<dbReference type="EMBL" id="JBFCZG010000011">
    <property type="protein sequence ID" value="KAL3417165.1"/>
    <property type="molecule type" value="Genomic_DNA"/>
</dbReference>
<feature type="repeat" description="ANK" evidence="3">
    <location>
        <begin position="131"/>
        <end position="157"/>
    </location>
</feature>
<keyword evidence="1" id="KW-0677">Repeat</keyword>
<dbReference type="PROSITE" id="PS50297">
    <property type="entry name" value="ANK_REP_REGION"/>
    <property type="match status" value="1"/>
</dbReference>
<dbReference type="InterPro" id="IPR002110">
    <property type="entry name" value="Ankyrin_rpt"/>
</dbReference>
<evidence type="ECO:0000256" key="2">
    <source>
        <dbReference type="ARBA" id="ARBA00023043"/>
    </source>
</evidence>
<evidence type="ECO:0000313" key="4">
    <source>
        <dbReference type="EMBL" id="KAL3417165.1"/>
    </source>
</evidence>
<dbReference type="PROSITE" id="PS50088">
    <property type="entry name" value="ANK_REPEAT"/>
    <property type="match status" value="1"/>
</dbReference>
<protein>
    <submittedName>
        <fullName evidence="4">Heterokaryon incompatibility protein</fullName>
    </submittedName>
</protein>
<comment type="caution">
    <text evidence="4">The sequence shown here is derived from an EMBL/GenBank/DDBJ whole genome shotgun (WGS) entry which is preliminary data.</text>
</comment>
<dbReference type="SUPFAM" id="SSF48403">
    <property type="entry name" value="Ankyrin repeat"/>
    <property type="match status" value="1"/>
</dbReference>
<dbReference type="Gene3D" id="1.25.40.20">
    <property type="entry name" value="Ankyrin repeat-containing domain"/>
    <property type="match status" value="2"/>
</dbReference>
<keyword evidence="5" id="KW-1185">Reference proteome</keyword>
<dbReference type="PANTHER" id="PTHR24198:SF165">
    <property type="entry name" value="ANKYRIN REPEAT-CONTAINING PROTEIN-RELATED"/>
    <property type="match status" value="1"/>
</dbReference>
<gene>
    <name evidence="4" type="ORF">PVAG01_11165</name>
</gene>
<reference evidence="4 5" key="1">
    <citation type="submission" date="2024-06" db="EMBL/GenBank/DDBJ databases">
        <title>Complete genome of Phlyctema vagabunda strain 19-DSS-EL-015.</title>
        <authorList>
            <person name="Fiorenzani C."/>
        </authorList>
    </citation>
    <scope>NUCLEOTIDE SEQUENCE [LARGE SCALE GENOMIC DNA]</scope>
    <source>
        <strain evidence="4 5">19-DSS-EL-015</strain>
    </source>
</reference>
<accession>A0ABR4P1I4</accession>
<name>A0ABR4P1I4_9HELO</name>
<proteinExistence type="predicted"/>
<evidence type="ECO:0000256" key="1">
    <source>
        <dbReference type="ARBA" id="ARBA00022737"/>
    </source>
</evidence>
<evidence type="ECO:0000256" key="3">
    <source>
        <dbReference type="PROSITE-ProRule" id="PRU00023"/>
    </source>
</evidence>
<dbReference type="InterPro" id="IPR036770">
    <property type="entry name" value="Ankyrin_rpt-contain_sf"/>
</dbReference>
<dbReference type="Pfam" id="PF12796">
    <property type="entry name" value="Ank_2"/>
    <property type="match status" value="1"/>
</dbReference>
<organism evidence="4 5">
    <name type="scientific">Phlyctema vagabunda</name>
    <dbReference type="NCBI Taxonomy" id="108571"/>
    <lineage>
        <taxon>Eukaryota</taxon>
        <taxon>Fungi</taxon>
        <taxon>Dikarya</taxon>
        <taxon>Ascomycota</taxon>
        <taxon>Pezizomycotina</taxon>
        <taxon>Leotiomycetes</taxon>
        <taxon>Helotiales</taxon>
        <taxon>Dermateaceae</taxon>
        <taxon>Phlyctema</taxon>
    </lineage>
</organism>
<keyword evidence="2 3" id="KW-0040">ANK repeat</keyword>
<dbReference type="SMART" id="SM00248">
    <property type="entry name" value="ANK"/>
    <property type="match status" value="4"/>
</dbReference>
<dbReference type="PANTHER" id="PTHR24198">
    <property type="entry name" value="ANKYRIN REPEAT AND PROTEIN KINASE DOMAIN-CONTAINING PROTEIN"/>
    <property type="match status" value="1"/>
</dbReference>